<proteinExistence type="predicted"/>
<reference evidence="3" key="1">
    <citation type="submission" date="2017-11" db="EMBL/GenBank/DDBJ databases">
        <authorList>
            <person name="Kuznetsova I."/>
            <person name="Sazanova A."/>
            <person name="Chirak E."/>
            <person name="Safronova V."/>
            <person name="Willems A."/>
        </authorList>
    </citation>
    <scope>NUCLEOTIDE SEQUENCE [LARGE SCALE GENOMIC DNA]</scope>
    <source>
        <strain evidence="3">STM 196</strain>
    </source>
</reference>
<dbReference type="EMBL" id="PGGO01000005">
    <property type="protein sequence ID" value="PSH69545.1"/>
    <property type="molecule type" value="Genomic_DNA"/>
</dbReference>
<evidence type="ECO:0000313" key="3">
    <source>
        <dbReference type="Proteomes" id="UP000241444"/>
    </source>
</evidence>
<dbReference type="NCBIfam" id="NF033223">
    <property type="entry name" value="YHYH_alt"/>
    <property type="match status" value="1"/>
</dbReference>
<comment type="caution">
    <text evidence="2">The sequence shown here is derived from an EMBL/GenBank/DDBJ whole genome shotgun (WGS) entry which is preliminary data.</text>
</comment>
<evidence type="ECO:0000313" key="2">
    <source>
        <dbReference type="EMBL" id="PSH69545.1"/>
    </source>
</evidence>
<keyword evidence="1" id="KW-0732">Signal</keyword>
<accession>A0A2P7BSU2</accession>
<keyword evidence="3" id="KW-1185">Reference proteome</keyword>
<dbReference type="InterPro" id="IPR047773">
    <property type="entry name" value="YHYH_dom_bact"/>
</dbReference>
<name>A0A2P7BSU2_9HYPH</name>
<sequence length="42" mass="4200">MKKLAVAALIVISAATGALAHGGGLNRQGCHNDNATGGYHCH</sequence>
<dbReference type="AlphaFoldDB" id="A0A2P7BSU2"/>
<evidence type="ECO:0000256" key="1">
    <source>
        <dbReference type="SAM" id="SignalP"/>
    </source>
</evidence>
<dbReference type="Proteomes" id="UP000241444">
    <property type="component" value="Unassembled WGS sequence"/>
</dbReference>
<feature type="signal peptide" evidence="1">
    <location>
        <begin position="1"/>
        <end position="20"/>
    </location>
</feature>
<organism evidence="2 3">
    <name type="scientific">Phyllobacterium brassicacearum</name>
    <dbReference type="NCBI Taxonomy" id="314235"/>
    <lineage>
        <taxon>Bacteria</taxon>
        <taxon>Pseudomonadati</taxon>
        <taxon>Pseudomonadota</taxon>
        <taxon>Alphaproteobacteria</taxon>
        <taxon>Hyphomicrobiales</taxon>
        <taxon>Phyllobacteriaceae</taxon>
        <taxon>Phyllobacterium</taxon>
    </lineage>
</organism>
<feature type="chain" id="PRO_5015154716" evidence="1">
    <location>
        <begin position="21"/>
        <end position="42"/>
    </location>
</feature>
<protein>
    <submittedName>
        <fullName evidence="2">YHYH domain-containing protein</fullName>
    </submittedName>
</protein>
<gene>
    <name evidence="2" type="ORF">CU102_08410</name>
</gene>